<feature type="compositionally biased region" description="Basic and acidic residues" evidence="1">
    <location>
        <begin position="347"/>
        <end position="359"/>
    </location>
</feature>
<evidence type="ECO:0000313" key="3">
    <source>
        <dbReference type="Proteomes" id="UP000277580"/>
    </source>
</evidence>
<feature type="compositionally biased region" description="Basic and acidic residues" evidence="1">
    <location>
        <begin position="87"/>
        <end position="111"/>
    </location>
</feature>
<feature type="region of interest" description="Disordered" evidence="1">
    <location>
        <begin position="328"/>
        <end position="369"/>
    </location>
</feature>
<feature type="compositionally biased region" description="Pro residues" evidence="1">
    <location>
        <begin position="51"/>
        <end position="73"/>
    </location>
</feature>
<dbReference type="AlphaFoldDB" id="A0A3N4KBG4"/>
<gene>
    <name evidence="2" type="ORF">P167DRAFT_580218</name>
</gene>
<reference evidence="2 3" key="1">
    <citation type="journal article" date="2018" name="Nat. Ecol. Evol.">
        <title>Pezizomycetes genomes reveal the molecular basis of ectomycorrhizal truffle lifestyle.</title>
        <authorList>
            <person name="Murat C."/>
            <person name="Payen T."/>
            <person name="Noel B."/>
            <person name="Kuo A."/>
            <person name="Morin E."/>
            <person name="Chen J."/>
            <person name="Kohler A."/>
            <person name="Krizsan K."/>
            <person name="Balestrini R."/>
            <person name="Da Silva C."/>
            <person name="Montanini B."/>
            <person name="Hainaut M."/>
            <person name="Levati E."/>
            <person name="Barry K.W."/>
            <person name="Belfiori B."/>
            <person name="Cichocki N."/>
            <person name="Clum A."/>
            <person name="Dockter R.B."/>
            <person name="Fauchery L."/>
            <person name="Guy J."/>
            <person name="Iotti M."/>
            <person name="Le Tacon F."/>
            <person name="Lindquist E.A."/>
            <person name="Lipzen A."/>
            <person name="Malagnac F."/>
            <person name="Mello A."/>
            <person name="Molinier V."/>
            <person name="Miyauchi S."/>
            <person name="Poulain J."/>
            <person name="Riccioni C."/>
            <person name="Rubini A."/>
            <person name="Sitrit Y."/>
            <person name="Splivallo R."/>
            <person name="Traeger S."/>
            <person name="Wang M."/>
            <person name="Zifcakova L."/>
            <person name="Wipf D."/>
            <person name="Zambonelli A."/>
            <person name="Paolocci F."/>
            <person name="Nowrousian M."/>
            <person name="Ottonello S."/>
            <person name="Baldrian P."/>
            <person name="Spatafora J.W."/>
            <person name="Henrissat B."/>
            <person name="Nagy L.G."/>
            <person name="Aury J.M."/>
            <person name="Wincker P."/>
            <person name="Grigoriev I.V."/>
            <person name="Bonfante P."/>
            <person name="Martin F.M."/>
        </authorList>
    </citation>
    <scope>NUCLEOTIDE SEQUENCE [LARGE SCALE GENOMIC DNA]</scope>
    <source>
        <strain evidence="2 3">CCBAS932</strain>
    </source>
</reference>
<sequence length="465" mass="51224">MPWSLHSPFLNPRDTDTPCSPPLYTATTPSPLSTPREPEDDGFFGYISPVDPSPSPPRPPLRSPTPPPPPPPPRPRHRRRNTRRRERLPEQEELSERARSLLDATRVEWRRGQRGVRRGGGDVSIVTREEVRGQAETPPLPLSTVVDRTSVHGRRGQSQRRTSDAAGEGELAVSHPPRRSADGRRRTERVRDPSPEMDDYNGVMTRMPSPDVTWPPPRLPVPRMLLAGTVMERDMEATAPRRQRAPSPDVYDPFPVPWPESGPYEGFRSAFWLDGDDGIMTRMPSPVMTPFPGTRASVVTVPPQQRETELYLSSPRWLGPLDFTPPPVTPSRWPVLESPNPNTNPEPKAESEPITKQESEPEPEPEPELELTLPATAALLESVASDLVAGTRRLAWRRIERALGALRDLHIAGAGAGAGSSDAGERECVVSEQVGGGPSGKWPVVFCPVAHCGAVVETAVKVFRG</sequence>
<evidence type="ECO:0000256" key="1">
    <source>
        <dbReference type="SAM" id="MobiDB-lite"/>
    </source>
</evidence>
<name>A0A3N4KBG4_9PEZI</name>
<feature type="compositionally biased region" description="Basic residues" evidence="1">
    <location>
        <begin position="74"/>
        <end position="86"/>
    </location>
</feature>
<feature type="compositionally biased region" description="Acidic residues" evidence="1">
    <location>
        <begin position="360"/>
        <end position="369"/>
    </location>
</feature>
<accession>A0A3N4KBG4</accession>
<feature type="region of interest" description="Disordered" evidence="1">
    <location>
        <begin position="1"/>
        <end position="216"/>
    </location>
</feature>
<dbReference type="Proteomes" id="UP000277580">
    <property type="component" value="Unassembled WGS sequence"/>
</dbReference>
<organism evidence="2 3">
    <name type="scientific">Morchella conica CCBAS932</name>
    <dbReference type="NCBI Taxonomy" id="1392247"/>
    <lineage>
        <taxon>Eukaryota</taxon>
        <taxon>Fungi</taxon>
        <taxon>Dikarya</taxon>
        <taxon>Ascomycota</taxon>
        <taxon>Pezizomycotina</taxon>
        <taxon>Pezizomycetes</taxon>
        <taxon>Pezizales</taxon>
        <taxon>Morchellaceae</taxon>
        <taxon>Morchella</taxon>
    </lineage>
</organism>
<feature type="compositionally biased region" description="Basic and acidic residues" evidence="1">
    <location>
        <begin position="179"/>
        <end position="194"/>
    </location>
</feature>
<evidence type="ECO:0000313" key="2">
    <source>
        <dbReference type="EMBL" id="RPB06652.1"/>
    </source>
</evidence>
<dbReference type="EMBL" id="ML119246">
    <property type="protein sequence ID" value="RPB06652.1"/>
    <property type="molecule type" value="Genomic_DNA"/>
</dbReference>
<dbReference type="OrthoDB" id="258495at2759"/>
<dbReference type="PANTHER" id="PTHR48148:SF3">
    <property type="entry name" value="KERATINOCYTE PROLINE-RICH PROTEIN"/>
    <property type="match status" value="1"/>
</dbReference>
<keyword evidence="3" id="KW-1185">Reference proteome</keyword>
<dbReference type="InParanoid" id="A0A3N4KBG4"/>
<dbReference type="PANTHER" id="PTHR48148">
    <property type="entry name" value="KERATINOCYTE PROLINE-RICH PROTEIN"/>
    <property type="match status" value="1"/>
</dbReference>
<proteinExistence type="predicted"/>
<protein>
    <submittedName>
        <fullName evidence="2">Uncharacterized protein</fullName>
    </submittedName>
</protein>